<dbReference type="GO" id="GO:0005886">
    <property type="term" value="C:plasma membrane"/>
    <property type="evidence" value="ECO:0007669"/>
    <property type="project" value="UniProtKB-SubCell"/>
</dbReference>
<evidence type="ECO:0000313" key="7">
    <source>
        <dbReference type="EMBL" id="SDS60622.1"/>
    </source>
</evidence>
<accession>A0A1H1TKA3</accession>
<evidence type="ECO:0000256" key="3">
    <source>
        <dbReference type="ARBA" id="ARBA00022692"/>
    </source>
</evidence>
<evidence type="ECO:0000313" key="8">
    <source>
        <dbReference type="Proteomes" id="UP000199103"/>
    </source>
</evidence>
<keyword evidence="8" id="KW-1185">Reference proteome</keyword>
<dbReference type="EMBL" id="LT629772">
    <property type="protein sequence ID" value="SDS60622.1"/>
    <property type="molecule type" value="Genomic_DNA"/>
</dbReference>
<dbReference type="PANTHER" id="PTHR30086">
    <property type="entry name" value="ARGININE EXPORTER PROTEIN ARGO"/>
    <property type="match status" value="1"/>
</dbReference>
<name>A0A1H1TKA3_9ACTN</name>
<evidence type="ECO:0000256" key="1">
    <source>
        <dbReference type="ARBA" id="ARBA00004651"/>
    </source>
</evidence>
<feature type="transmembrane region" description="Helical" evidence="6">
    <location>
        <begin position="71"/>
        <end position="92"/>
    </location>
</feature>
<gene>
    <name evidence="7" type="ORF">SAMN04489812_2427</name>
</gene>
<protein>
    <submittedName>
        <fullName evidence="7">L-lysine exporter family protein LysE/ArgO</fullName>
    </submittedName>
</protein>
<keyword evidence="2" id="KW-1003">Cell membrane</keyword>
<dbReference type="PANTHER" id="PTHR30086:SF20">
    <property type="entry name" value="ARGININE EXPORTER PROTEIN ARGO-RELATED"/>
    <property type="match status" value="1"/>
</dbReference>
<keyword evidence="5 6" id="KW-0472">Membrane</keyword>
<feature type="transmembrane region" description="Helical" evidence="6">
    <location>
        <begin position="150"/>
        <end position="171"/>
    </location>
</feature>
<organism evidence="7 8">
    <name type="scientific">Microlunatus soli</name>
    <dbReference type="NCBI Taxonomy" id="630515"/>
    <lineage>
        <taxon>Bacteria</taxon>
        <taxon>Bacillati</taxon>
        <taxon>Actinomycetota</taxon>
        <taxon>Actinomycetes</taxon>
        <taxon>Propionibacteriales</taxon>
        <taxon>Propionibacteriaceae</taxon>
        <taxon>Microlunatus</taxon>
    </lineage>
</organism>
<evidence type="ECO:0000256" key="4">
    <source>
        <dbReference type="ARBA" id="ARBA00022989"/>
    </source>
</evidence>
<keyword evidence="4 6" id="KW-1133">Transmembrane helix</keyword>
<dbReference type="Proteomes" id="UP000199103">
    <property type="component" value="Chromosome I"/>
</dbReference>
<dbReference type="Pfam" id="PF01810">
    <property type="entry name" value="LysE"/>
    <property type="match status" value="1"/>
</dbReference>
<dbReference type="RefSeq" id="WP_091532321.1">
    <property type="nucleotide sequence ID" value="NZ_LT629772.1"/>
</dbReference>
<dbReference type="AlphaFoldDB" id="A0A1H1TKA3"/>
<dbReference type="InterPro" id="IPR001123">
    <property type="entry name" value="LeuE-type"/>
</dbReference>
<evidence type="ECO:0000256" key="2">
    <source>
        <dbReference type="ARBA" id="ARBA00022475"/>
    </source>
</evidence>
<dbReference type="GO" id="GO:0015171">
    <property type="term" value="F:amino acid transmembrane transporter activity"/>
    <property type="evidence" value="ECO:0007669"/>
    <property type="project" value="TreeGrafter"/>
</dbReference>
<dbReference type="OrthoDB" id="5638726at2"/>
<sequence length="205" mass="21769">MDGTGPATAFQGMLMMLSLIVAIGAQNTFLLRQGLRHAAVTPLVLICWLSDCALVLIGVSGLGAVVDRVPYAMTVIRIVGALVLLGYAALAIRRAVRGESLDLEGASGRRTTLSAIGTCLAITWLNPHVYLDTVLMVGAVANSHGSPGRWWFAVGTLIGSLGWFAALGYGARLLRPLFRKQRAWRILDSLIAAIMISTAAKLLLS</sequence>
<feature type="transmembrane region" description="Helical" evidence="6">
    <location>
        <begin position="113"/>
        <end position="130"/>
    </location>
</feature>
<evidence type="ECO:0000256" key="6">
    <source>
        <dbReference type="SAM" id="Phobius"/>
    </source>
</evidence>
<reference evidence="7 8" key="1">
    <citation type="submission" date="2016-10" db="EMBL/GenBank/DDBJ databases">
        <authorList>
            <person name="de Groot N.N."/>
        </authorList>
    </citation>
    <scope>NUCLEOTIDE SEQUENCE [LARGE SCALE GENOMIC DNA]</scope>
    <source>
        <strain evidence="7 8">DSM 21800</strain>
    </source>
</reference>
<dbReference type="STRING" id="630515.SAMN04489812_2427"/>
<proteinExistence type="predicted"/>
<keyword evidence="3 6" id="KW-0812">Transmembrane</keyword>
<feature type="transmembrane region" description="Helical" evidence="6">
    <location>
        <begin position="43"/>
        <end position="65"/>
    </location>
</feature>
<evidence type="ECO:0000256" key="5">
    <source>
        <dbReference type="ARBA" id="ARBA00023136"/>
    </source>
</evidence>
<feature type="transmembrane region" description="Helical" evidence="6">
    <location>
        <begin position="12"/>
        <end position="31"/>
    </location>
</feature>
<comment type="subcellular location">
    <subcellularLocation>
        <location evidence="1">Cell membrane</location>
        <topology evidence="1">Multi-pass membrane protein</topology>
    </subcellularLocation>
</comment>